<feature type="domain" description="N-acetyltransferase" evidence="2">
    <location>
        <begin position="82"/>
        <end position="211"/>
    </location>
</feature>
<gene>
    <name evidence="3" type="ORF">EDD33_0932</name>
</gene>
<evidence type="ECO:0000259" key="2">
    <source>
        <dbReference type="PROSITE" id="PS51186"/>
    </source>
</evidence>
<dbReference type="RefSeq" id="WP_123389301.1">
    <property type="nucleotide sequence ID" value="NZ_RKHO01000001.1"/>
</dbReference>
<evidence type="ECO:0000313" key="3">
    <source>
        <dbReference type="EMBL" id="ROR90097.1"/>
    </source>
</evidence>
<dbReference type="PROSITE" id="PS51186">
    <property type="entry name" value="GNAT"/>
    <property type="match status" value="1"/>
</dbReference>
<comment type="caution">
    <text evidence="3">The sequence shown here is derived from an EMBL/GenBank/DDBJ whole genome shotgun (WGS) entry which is preliminary data.</text>
</comment>
<dbReference type="Gene3D" id="3.40.630.30">
    <property type="match status" value="1"/>
</dbReference>
<reference evidence="3 4" key="1">
    <citation type="submission" date="2018-11" db="EMBL/GenBank/DDBJ databases">
        <title>Sequencing the genomes of 1000 actinobacteria strains.</title>
        <authorList>
            <person name="Klenk H.-P."/>
        </authorList>
    </citation>
    <scope>NUCLEOTIDE SEQUENCE [LARGE SCALE GENOMIC DNA]</scope>
    <source>
        <strain evidence="3 4">DSM 12652</strain>
    </source>
</reference>
<dbReference type="SUPFAM" id="SSF55729">
    <property type="entry name" value="Acyl-CoA N-acyltransferases (Nat)"/>
    <property type="match status" value="1"/>
</dbReference>
<name>A0A3N2CRB9_9ACTN</name>
<dbReference type="EMBL" id="RKHO01000001">
    <property type="protein sequence ID" value="ROR90097.1"/>
    <property type="molecule type" value="Genomic_DNA"/>
</dbReference>
<evidence type="ECO:0000256" key="1">
    <source>
        <dbReference type="SAM" id="MobiDB-lite"/>
    </source>
</evidence>
<sequence length="211" mass="22315">MRAWVAGWARSRDLPSAEEVAAGVLRTPVGAPGRDVELLVLDADRHPRRTDVAAQASWDERDPWVTVPTADPGRVADRLAEHGLATATVPEWLMTRSLAPSPRTPLPPGYAATTRRPGPHRVEVEVDAPDGSPAAWGQVGLDGAVAVPDRIATSGAHRRRGLGSAVMTLLGDAALGSGADRGVLVASDEGRRLYLTLGWEVVGAVVVARRR</sequence>
<dbReference type="OrthoDB" id="4966223at2"/>
<dbReference type="Proteomes" id="UP000281738">
    <property type="component" value="Unassembled WGS sequence"/>
</dbReference>
<protein>
    <submittedName>
        <fullName evidence="3">Acetyltransferase (GNAT) family protein</fullName>
    </submittedName>
</protein>
<dbReference type="InterPro" id="IPR016181">
    <property type="entry name" value="Acyl_CoA_acyltransferase"/>
</dbReference>
<proteinExistence type="predicted"/>
<dbReference type="AlphaFoldDB" id="A0A3N2CRB9"/>
<organism evidence="3 4">
    <name type="scientific">Nocardioides aurantiacus</name>
    <dbReference type="NCBI Taxonomy" id="86796"/>
    <lineage>
        <taxon>Bacteria</taxon>
        <taxon>Bacillati</taxon>
        <taxon>Actinomycetota</taxon>
        <taxon>Actinomycetes</taxon>
        <taxon>Propionibacteriales</taxon>
        <taxon>Nocardioidaceae</taxon>
        <taxon>Nocardioides</taxon>
    </lineage>
</organism>
<feature type="region of interest" description="Disordered" evidence="1">
    <location>
        <begin position="98"/>
        <end position="117"/>
    </location>
</feature>
<dbReference type="InterPro" id="IPR000182">
    <property type="entry name" value="GNAT_dom"/>
</dbReference>
<evidence type="ECO:0000313" key="4">
    <source>
        <dbReference type="Proteomes" id="UP000281738"/>
    </source>
</evidence>
<dbReference type="GO" id="GO:0016747">
    <property type="term" value="F:acyltransferase activity, transferring groups other than amino-acyl groups"/>
    <property type="evidence" value="ECO:0007669"/>
    <property type="project" value="InterPro"/>
</dbReference>
<keyword evidence="3" id="KW-0808">Transferase</keyword>
<keyword evidence="4" id="KW-1185">Reference proteome</keyword>
<accession>A0A3N2CRB9</accession>